<evidence type="ECO:0000313" key="3">
    <source>
        <dbReference type="EMBL" id="QEL20453.1"/>
    </source>
</evidence>
<gene>
    <name evidence="3" type="ORF">PX52LOC_07553</name>
</gene>
<evidence type="ECO:0000313" key="4">
    <source>
        <dbReference type="Proteomes" id="UP000324974"/>
    </source>
</evidence>
<keyword evidence="4" id="KW-1185">Reference proteome</keyword>
<protein>
    <submittedName>
        <fullName evidence="3">PAS domain S-box</fullName>
    </submittedName>
</protein>
<dbReference type="SMART" id="SM00091">
    <property type="entry name" value="PAS"/>
    <property type="match status" value="2"/>
</dbReference>
<dbReference type="Gene3D" id="3.30.450.20">
    <property type="entry name" value="PAS domain"/>
    <property type="match status" value="2"/>
</dbReference>
<name>A0A5C1AQX3_9BACT</name>
<feature type="domain" description="PAC" evidence="2">
    <location>
        <begin position="118"/>
        <end position="170"/>
    </location>
</feature>
<dbReference type="Proteomes" id="UP000324974">
    <property type="component" value="Chromosome"/>
</dbReference>
<sequence length="268" mass="29702">MVRSRTNSDAPPTLLAAVRWLSLPHLESAPIITTSPHFAPSSSDELSQLLVEVAADHAVFALDPAGRVASWSPCAELNKGYAAPEIIGRHFSSLYPPEARDDGVPARLLETARSTGRAEDEGWRQRKDGSRFWAEVVISPLRDCNGELIGYGKVTCDRTERRAADAYLRAGEQRFRMLAEHTRDVIFRFEYTPAPRYSYVSPAIRDLVGYALEEFYLDPAAGLRAIHPDDQPAVAARMAGGVASDLWVEALRNKWATRRIYVQVSPPA</sequence>
<feature type="domain" description="PAS" evidence="1">
    <location>
        <begin position="171"/>
        <end position="245"/>
    </location>
</feature>
<proteinExistence type="predicted"/>
<dbReference type="PROSITE" id="PS50112">
    <property type="entry name" value="PAS"/>
    <property type="match status" value="2"/>
</dbReference>
<organism evidence="3 4">
    <name type="scientific">Limnoglobus roseus</name>
    <dbReference type="NCBI Taxonomy" id="2598579"/>
    <lineage>
        <taxon>Bacteria</taxon>
        <taxon>Pseudomonadati</taxon>
        <taxon>Planctomycetota</taxon>
        <taxon>Planctomycetia</taxon>
        <taxon>Gemmatales</taxon>
        <taxon>Gemmataceae</taxon>
        <taxon>Limnoglobus</taxon>
    </lineage>
</organism>
<evidence type="ECO:0000259" key="2">
    <source>
        <dbReference type="PROSITE" id="PS50113"/>
    </source>
</evidence>
<reference evidence="4" key="1">
    <citation type="submission" date="2019-08" db="EMBL/GenBank/DDBJ databases">
        <title>Limnoglobus roseus gen. nov., sp. nov., a novel freshwater planctomycete with a giant genome from the family Gemmataceae.</title>
        <authorList>
            <person name="Kulichevskaya I.S."/>
            <person name="Naumoff D.G."/>
            <person name="Miroshnikov K."/>
            <person name="Ivanova A."/>
            <person name="Philippov D.A."/>
            <person name="Hakobyan A."/>
            <person name="Rijpstra I.C."/>
            <person name="Sinninghe Damste J.S."/>
            <person name="Liesack W."/>
            <person name="Dedysh S.N."/>
        </authorList>
    </citation>
    <scope>NUCLEOTIDE SEQUENCE [LARGE SCALE GENOMIC DNA]</scope>
    <source>
        <strain evidence="4">PX52</strain>
    </source>
</reference>
<dbReference type="CDD" id="cd00130">
    <property type="entry name" value="PAS"/>
    <property type="match status" value="1"/>
</dbReference>
<dbReference type="OrthoDB" id="221239at2"/>
<dbReference type="GO" id="GO:0006355">
    <property type="term" value="P:regulation of DNA-templated transcription"/>
    <property type="evidence" value="ECO:0007669"/>
    <property type="project" value="InterPro"/>
</dbReference>
<accession>A0A5C1AQX3</accession>
<dbReference type="KEGG" id="lrs:PX52LOC_07553"/>
<dbReference type="InterPro" id="IPR000014">
    <property type="entry name" value="PAS"/>
</dbReference>
<dbReference type="EMBL" id="CP042425">
    <property type="protein sequence ID" value="QEL20453.1"/>
    <property type="molecule type" value="Genomic_DNA"/>
</dbReference>
<dbReference type="InterPro" id="IPR035965">
    <property type="entry name" value="PAS-like_dom_sf"/>
</dbReference>
<dbReference type="AlphaFoldDB" id="A0A5C1AQX3"/>
<dbReference type="InterPro" id="IPR000700">
    <property type="entry name" value="PAS-assoc_C"/>
</dbReference>
<dbReference type="SUPFAM" id="SSF55785">
    <property type="entry name" value="PYP-like sensor domain (PAS domain)"/>
    <property type="match status" value="2"/>
</dbReference>
<feature type="domain" description="PAS" evidence="1">
    <location>
        <begin position="43"/>
        <end position="101"/>
    </location>
</feature>
<evidence type="ECO:0000259" key="1">
    <source>
        <dbReference type="PROSITE" id="PS50112"/>
    </source>
</evidence>
<dbReference type="Pfam" id="PF00989">
    <property type="entry name" value="PAS"/>
    <property type="match status" value="1"/>
</dbReference>
<dbReference type="InterPro" id="IPR013767">
    <property type="entry name" value="PAS_fold"/>
</dbReference>
<dbReference type="PROSITE" id="PS50113">
    <property type="entry name" value="PAC"/>
    <property type="match status" value="1"/>
</dbReference>
<dbReference type="NCBIfam" id="TIGR00229">
    <property type="entry name" value="sensory_box"/>
    <property type="match status" value="1"/>
</dbReference>